<sequence>MVKLKATEAIIKLTGNHDNYIEHKELFEICKKNNVNFDEIVRGSDIYLPPKPTPLVNEEHRERMRMLKIQLEEKEYQQMINSKEQEPLYENIKETKHEISIIINILVSTASVVVGVWTWAKHWRTGERLLLAMLSGIIIIIAEVAVYMGYIRKIKEAREIERRKREKVKVVKSYKFKPKTS</sequence>
<dbReference type="Pfam" id="PF11712">
    <property type="entry name" value="Vma12"/>
    <property type="match status" value="1"/>
</dbReference>
<evidence type="ECO:0000256" key="1">
    <source>
        <dbReference type="ARBA" id="ARBA00004477"/>
    </source>
</evidence>
<accession>A0A1E4THE4</accession>
<proteinExistence type="predicted"/>
<feature type="transmembrane region" description="Helical" evidence="7">
    <location>
        <begin position="99"/>
        <end position="117"/>
    </location>
</feature>
<name>A0A1E4THE4_9ASCO</name>
<dbReference type="PANTHER" id="PTHR31394">
    <property type="entry name" value="TRANSMEMBRANE PROTEIN 199"/>
    <property type="match status" value="1"/>
</dbReference>
<evidence type="ECO:0000313" key="8">
    <source>
        <dbReference type="EMBL" id="ODV91165.1"/>
    </source>
</evidence>
<dbReference type="GO" id="GO:0005789">
    <property type="term" value="C:endoplasmic reticulum membrane"/>
    <property type="evidence" value="ECO:0007669"/>
    <property type="project" value="UniProtKB-SubCell"/>
</dbReference>
<dbReference type="AlphaFoldDB" id="A0A1E4THE4"/>
<protein>
    <submittedName>
        <fullName evidence="8">Uncharacterized protein</fullName>
    </submittedName>
</protein>
<dbReference type="InterPro" id="IPR021013">
    <property type="entry name" value="ATPase_Vma12"/>
</dbReference>
<keyword evidence="6" id="KW-0175">Coiled coil</keyword>
<evidence type="ECO:0000256" key="4">
    <source>
        <dbReference type="ARBA" id="ARBA00022989"/>
    </source>
</evidence>
<dbReference type="EMBL" id="KV453842">
    <property type="protein sequence ID" value="ODV91165.1"/>
    <property type="molecule type" value="Genomic_DNA"/>
</dbReference>
<dbReference type="PANTHER" id="PTHR31394:SF1">
    <property type="entry name" value="TRANSMEMBRANE PROTEIN 199"/>
    <property type="match status" value="1"/>
</dbReference>
<keyword evidence="4 7" id="KW-1133">Transmembrane helix</keyword>
<evidence type="ECO:0000256" key="7">
    <source>
        <dbReference type="SAM" id="Phobius"/>
    </source>
</evidence>
<feature type="coiled-coil region" evidence="6">
    <location>
        <begin position="57"/>
        <end position="86"/>
    </location>
</feature>
<dbReference type="Proteomes" id="UP000095023">
    <property type="component" value="Unassembled WGS sequence"/>
</dbReference>
<dbReference type="GO" id="GO:0070072">
    <property type="term" value="P:vacuolar proton-transporting V-type ATPase complex assembly"/>
    <property type="evidence" value="ECO:0007669"/>
    <property type="project" value="InterPro"/>
</dbReference>
<evidence type="ECO:0000313" key="9">
    <source>
        <dbReference type="Proteomes" id="UP000095023"/>
    </source>
</evidence>
<organism evidence="8 9">
    <name type="scientific">Tortispora caseinolytica NRRL Y-17796</name>
    <dbReference type="NCBI Taxonomy" id="767744"/>
    <lineage>
        <taxon>Eukaryota</taxon>
        <taxon>Fungi</taxon>
        <taxon>Dikarya</taxon>
        <taxon>Ascomycota</taxon>
        <taxon>Saccharomycotina</taxon>
        <taxon>Trigonopsidomycetes</taxon>
        <taxon>Trigonopsidales</taxon>
        <taxon>Trigonopsidaceae</taxon>
        <taxon>Tortispora</taxon>
    </lineage>
</organism>
<keyword evidence="5 7" id="KW-0472">Membrane</keyword>
<feature type="transmembrane region" description="Helical" evidence="7">
    <location>
        <begin position="129"/>
        <end position="150"/>
    </location>
</feature>
<evidence type="ECO:0000256" key="2">
    <source>
        <dbReference type="ARBA" id="ARBA00022692"/>
    </source>
</evidence>
<keyword evidence="2 7" id="KW-0812">Transmembrane</keyword>
<keyword evidence="3" id="KW-0256">Endoplasmic reticulum</keyword>
<reference evidence="9" key="1">
    <citation type="submission" date="2016-02" db="EMBL/GenBank/DDBJ databases">
        <title>Comparative genomics of biotechnologically important yeasts.</title>
        <authorList>
            <consortium name="DOE Joint Genome Institute"/>
            <person name="Riley R."/>
            <person name="Haridas S."/>
            <person name="Wolfe K.H."/>
            <person name="Lopes M.R."/>
            <person name="Hittinger C.T."/>
            <person name="Goker M."/>
            <person name="Salamov A."/>
            <person name="Wisecaver J."/>
            <person name="Long T.M."/>
            <person name="Aerts A.L."/>
            <person name="Barry K."/>
            <person name="Choi C."/>
            <person name="Clum A."/>
            <person name="Coughlan A.Y."/>
            <person name="Deshpande S."/>
            <person name="Douglass A.P."/>
            <person name="Hanson S.J."/>
            <person name="Klenk H.-P."/>
            <person name="Labutti K."/>
            <person name="Lapidus A."/>
            <person name="Lindquist E."/>
            <person name="Lipzen A."/>
            <person name="Meier-Kolthoff J.P."/>
            <person name="Ohm R.A."/>
            <person name="Otillar R.P."/>
            <person name="Pangilinan J."/>
            <person name="Peng Y."/>
            <person name="Rokas A."/>
            <person name="Rosa C.A."/>
            <person name="Scheuner C."/>
            <person name="Sibirny A.A."/>
            <person name="Slot J.C."/>
            <person name="Stielow J.B."/>
            <person name="Sun H."/>
            <person name="Kurtzman C.P."/>
            <person name="Blackwell M."/>
            <person name="Jeffries T.W."/>
            <person name="Grigoriev I.V."/>
        </authorList>
    </citation>
    <scope>NUCLEOTIDE SEQUENCE [LARGE SCALE GENOMIC DNA]</scope>
    <source>
        <strain evidence="9">NRRL Y-17796</strain>
    </source>
</reference>
<dbReference type="OrthoDB" id="19981at2759"/>
<keyword evidence="9" id="KW-1185">Reference proteome</keyword>
<gene>
    <name evidence="8" type="ORF">CANCADRAFT_2883</name>
</gene>
<evidence type="ECO:0000256" key="3">
    <source>
        <dbReference type="ARBA" id="ARBA00022824"/>
    </source>
</evidence>
<evidence type="ECO:0000256" key="5">
    <source>
        <dbReference type="ARBA" id="ARBA00023136"/>
    </source>
</evidence>
<evidence type="ECO:0000256" key="6">
    <source>
        <dbReference type="SAM" id="Coils"/>
    </source>
</evidence>
<comment type="subcellular location">
    <subcellularLocation>
        <location evidence="1">Endoplasmic reticulum membrane</location>
        <topology evidence="1">Multi-pass membrane protein</topology>
    </subcellularLocation>
</comment>